<evidence type="ECO:0000313" key="2">
    <source>
        <dbReference type="EMBL" id="GBP83394.1"/>
    </source>
</evidence>
<feature type="region of interest" description="Disordered" evidence="1">
    <location>
        <begin position="40"/>
        <end position="73"/>
    </location>
</feature>
<evidence type="ECO:0000256" key="1">
    <source>
        <dbReference type="SAM" id="MobiDB-lite"/>
    </source>
</evidence>
<protein>
    <submittedName>
        <fullName evidence="2">Uncharacterized protein</fullName>
    </submittedName>
</protein>
<comment type="caution">
    <text evidence="2">The sequence shown here is derived from an EMBL/GenBank/DDBJ whole genome shotgun (WGS) entry which is preliminary data.</text>
</comment>
<reference evidence="2 3" key="1">
    <citation type="journal article" date="2019" name="Commun. Biol.">
        <title>The bagworm genome reveals a unique fibroin gene that provides high tensile strength.</title>
        <authorList>
            <person name="Kono N."/>
            <person name="Nakamura H."/>
            <person name="Ohtoshi R."/>
            <person name="Tomita M."/>
            <person name="Numata K."/>
            <person name="Arakawa K."/>
        </authorList>
    </citation>
    <scope>NUCLEOTIDE SEQUENCE [LARGE SCALE GENOMIC DNA]</scope>
</reference>
<organism evidence="2 3">
    <name type="scientific">Eumeta variegata</name>
    <name type="common">Bagworm moth</name>
    <name type="synonym">Eumeta japonica</name>
    <dbReference type="NCBI Taxonomy" id="151549"/>
    <lineage>
        <taxon>Eukaryota</taxon>
        <taxon>Metazoa</taxon>
        <taxon>Ecdysozoa</taxon>
        <taxon>Arthropoda</taxon>
        <taxon>Hexapoda</taxon>
        <taxon>Insecta</taxon>
        <taxon>Pterygota</taxon>
        <taxon>Neoptera</taxon>
        <taxon>Endopterygota</taxon>
        <taxon>Lepidoptera</taxon>
        <taxon>Glossata</taxon>
        <taxon>Ditrysia</taxon>
        <taxon>Tineoidea</taxon>
        <taxon>Psychidae</taxon>
        <taxon>Oiketicinae</taxon>
        <taxon>Eumeta</taxon>
    </lineage>
</organism>
<evidence type="ECO:0000313" key="3">
    <source>
        <dbReference type="Proteomes" id="UP000299102"/>
    </source>
</evidence>
<name>A0A4C1Z8G1_EUMVA</name>
<dbReference type="Proteomes" id="UP000299102">
    <property type="component" value="Unassembled WGS sequence"/>
</dbReference>
<proteinExistence type="predicted"/>
<sequence length="73" mass="7904">MAQQLQAGQAKARRSDILLRVLVDGYVLGCRLGRLKKKPANAAQDKAEAMRAQTEASHLQVEASRAQADACRA</sequence>
<dbReference type="EMBL" id="BGZK01001619">
    <property type="protein sequence ID" value="GBP83394.1"/>
    <property type="molecule type" value="Genomic_DNA"/>
</dbReference>
<gene>
    <name evidence="2" type="ORF">EVAR_63059_1</name>
</gene>
<dbReference type="AlphaFoldDB" id="A0A4C1Z8G1"/>
<keyword evidence="3" id="KW-1185">Reference proteome</keyword>
<accession>A0A4C1Z8G1</accession>